<dbReference type="PANTHER" id="PTHR47018:SF3">
    <property type="entry name" value="MYCBP-ASSOCIATED PROTEIN"/>
    <property type="match status" value="1"/>
</dbReference>
<keyword evidence="2" id="KW-1185">Reference proteome</keyword>
<evidence type="ECO:0000313" key="2">
    <source>
        <dbReference type="Proteomes" id="UP001159405"/>
    </source>
</evidence>
<protein>
    <submittedName>
        <fullName evidence="1">Uncharacterized protein</fullName>
    </submittedName>
</protein>
<gene>
    <name evidence="1" type="ORF">PLOB_00028399</name>
</gene>
<evidence type="ECO:0000313" key="1">
    <source>
        <dbReference type="EMBL" id="CAH3121038.1"/>
    </source>
</evidence>
<dbReference type="PANTHER" id="PTHR47018">
    <property type="entry name" value="CXC DOMAIN-CONTAINING PROTEIN-RELATED"/>
    <property type="match status" value="1"/>
</dbReference>
<dbReference type="EMBL" id="CALNXK010000035">
    <property type="protein sequence ID" value="CAH3121038.1"/>
    <property type="molecule type" value="Genomic_DNA"/>
</dbReference>
<accession>A0ABN8NU49</accession>
<reference evidence="1 2" key="1">
    <citation type="submission" date="2022-05" db="EMBL/GenBank/DDBJ databases">
        <authorList>
            <consortium name="Genoscope - CEA"/>
            <person name="William W."/>
        </authorList>
    </citation>
    <scope>NUCLEOTIDE SEQUENCE [LARGE SCALE GENOMIC DNA]</scope>
</reference>
<dbReference type="Proteomes" id="UP001159405">
    <property type="component" value="Unassembled WGS sequence"/>
</dbReference>
<proteinExistence type="predicted"/>
<name>A0ABN8NU49_9CNID</name>
<organism evidence="1 2">
    <name type="scientific">Porites lobata</name>
    <dbReference type="NCBI Taxonomy" id="104759"/>
    <lineage>
        <taxon>Eukaryota</taxon>
        <taxon>Metazoa</taxon>
        <taxon>Cnidaria</taxon>
        <taxon>Anthozoa</taxon>
        <taxon>Hexacorallia</taxon>
        <taxon>Scleractinia</taxon>
        <taxon>Fungiina</taxon>
        <taxon>Poritidae</taxon>
        <taxon>Porites</taxon>
    </lineage>
</organism>
<sequence>MNTICKEDQYSELGTKHKDLVTAMETDNLQERLLRFDEVMESQCPLFKFARDYMKFVMCILMFISASRERDWNLHLESLKALANDAVTNRYNENVQKLKDVLKVSDPFATEECHLVNIITKAVMPGYIKEGVLTQGKIGQALFDTFAPERIVEAKLSVWSPLKKADLKSWKSSWPRKKNKTT</sequence>
<comment type="caution">
    <text evidence="1">The sequence shown here is derived from an EMBL/GenBank/DDBJ whole genome shotgun (WGS) entry which is preliminary data.</text>
</comment>